<dbReference type="EMBL" id="MT142109">
    <property type="protein sequence ID" value="QJA74605.1"/>
    <property type="molecule type" value="Genomic_DNA"/>
</dbReference>
<dbReference type="EMBL" id="MT144022">
    <property type="protein sequence ID" value="QJA46836.1"/>
    <property type="molecule type" value="Genomic_DNA"/>
</dbReference>
<gene>
    <name evidence="2" type="ORF">MM415A01959_0004</name>
    <name evidence="3" type="ORF">MM415B02182_0005</name>
    <name evidence="1" type="ORF">TM448A00527_0042</name>
</gene>
<organism evidence="1">
    <name type="scientific">viral metagenome</name>
    <dbReference type="NCBI Taxonomy" id="1070528"/>
    <lineage>
        <taxon>unclassified sequences</taxon>
        <taxon>metagenomes</taxon>
        <taxon>organismal metagenomes</taxon>
    </lineage>
</organism>
<evidence type="ECO:0000313" key="1">
    <source>
        <dbReference type="EMBL" id="QJA46836.1"/>
    </source>
</evidence>
<protein>
    <submittedName>
        <fullName evidence="1">Uncharacterized protein</fullName>
    </submittedName>
</protein>
<dbReference type="InterPro" id="IPR023214">
    <property type="entry name" value="HAD_sf"/>
</dbReference>
<name>A0A6H1ZFY9_9ZZZZ</name>
<evidence type="ECO:0000313" key="3">
    <source>
        <dbReference type="EMBL" id="QJA85714.1"/>
    </source>
</evidence>
<proteinExistence type="predicted"/>
<dbReference type="AlphaFoldDB" id="A0A6H1ZFY9"/>
<reference evidence="1" key="1">
    <citation type="submission" date="2020-03" db="EMBL/GenBank/DDBJ databases">
        <title>The deep terrestrial virosphere.</title>
        <authorList>
            <person name="Holmfeldt K."/>
            <person name="Nilsson E."/>
            <person name="Simone D."/>
            <person name="Lopez-Fernandez M."/>
            <person name="Wu X."/>
            <person name="de Brujin I."/>
            <person name="Lundin D."/>
            <person name="Andersson A."/>
            <person name="Bertilsson S."/>
            <person name="Dopson M."/>
        </authorList>
    </citation>
    <scope>NUCLEOTIDE SEQUENCE</scope>
    <source>
        <strain evidence="2">MM415A01959</strain>
        <strain evidence="3">MM415B02182</strain>
        <strain evidence="1">TM448A00527</strain>
    </source>
</reference>
<dbReference type="EMBL" id="MT142591">
    <property type="protein sequence ID" value="QJA85714.1"/>
    <property type="molecule type" value="Genomic_DNA"/>
</dbReference>
<sequence length="193" mass="22584">MKLKGDNIFWDLDGVLRNLTYKFLGSPFTQGEVDGWERTNDKGQDVVSFVDNNLEVLTDAPECEYMEVARLFSPIHVVSAQPDSWRRHTSAWLDAHIPDARVKYLTDTHHKLYYLDAGFRVLVEDCPLYASYRDIILIDRPYNQDITVPRRVKTPEELLIELRRFIDGGNDRRISNEQPERRIWRNDKNMGGT</sequence>
<evidence type="ECO:0000313" key="2">
    <source>
        <dbReference type="EMBL" id="QJA74605.1"/>
    </source>
</evidence>
<accession>A0A6H1ZFY9</accession>
<dbReference type="Gene3D" id="3.40.50.1000">
    <property type="entry name" value="HAD superfamily/HAD-like"/>
    <property type="match status" value="1"/>
</dbReference>